<organism evidence="2 3">
    <name type="scientific">Sulfurimonas lithotrophica</name>
    <dbReference type="NCBI Taxonomy" id="2590022"/>
    <lineage>
        <taxon>Bacteria</taxon>
        <taxon>Pseudomonadati</taxon>
        <taxon>Campylobacterota</taxon>
        <taxon>Epsilonproteobacteria</taxon>
        <taxon>Campylobacterales</taxon>
        <taxon>Sulfurimonadaceae</taxon>
        <taxon>Sulfurimonas</taxon>
    </lineage>
</organism>
<evidence type="ECO:0000313" key="3">
    <source>
        <dbReference type="Proteomes" id="UP000326944"/>
    </source>
</evidence>
<dbReference type="Proteomes" id="UP000326944">
    <property type="component" value="Chromosome"/>
</dbReference>
<sequence length="208" mass="23911">MITPLMVITIVSSIAILLTIIIAYKKINDSNKLVIDELNKLQTFMSSQFKELDENNTSMTKKVENLQSNIDSSFVATQKSLQHIRLDNIINFHTELAKYKNGIYEDDHFIQEVGECKVLKLVDKKTNETTNIYYEGGIKNFTETFADNCIKHKMYYSKDGSLLKGEDFNKAGSLVFSYQYDEAGEISSKTEYIYDDNNNIIDEITTKY</sequence>
<keyword evidence="1" id="KW-0472">Membrane</keyword>
<keyword evidence="1" id="KW-0812">Transmembrane</keyword>
<dbReference type="EMBL" id="CP043617">
    <property type="protein sequence ID" value="QFR49386.1"/>
    <property type="molecule type" value="Genomic_DNA"/>
</dbReference>
<name>A0A5P8P0Y7_9BACT</name>
<evidence type="ECO:0000313" key="2">
    <source>
        <dbReference type="EMBL" id="QFR49386.1"/>
    </source>
</evidence>
<keyword evidence="3" id="KW-1185">Reference proteome</keyword>
<gene>
    <name evidence="2" type="ORF">FJR48_06460</name>
</gene>
<keyword evidence="1" id="KW-1133">Transmembrane helix</keyword>
<feature type="transmembrane region" description="Helical" evidence="1">
    <location>
        <begin position="6"/>
        <end position="24"/>
    </location>
</feature>
<reference evidence="2 3" key="1">
    <citation type="submission" date="2019-09" db="EMBL/GenBank/DDBJ databases">
        <title>Sulfurimonas gotlandica sp. nov., a chemoautotrophic and psychrotolerant epsilonproteobacterium isolated from a pelagic redoxcline, and an emended description of the genus Sulfurimonas.</title>
        <authorList>
            <person name="Wang S."/>
            <person name="Jiang L."/>
            <person name="Shao S."/>
        </authorList>
    </citation>
    <scope>NUCLEOTIDE SEQUENCE [LARGE SCALE GENOMIC DNA]</scope>
    <source>
        <strain evidence="2 3">GYSZ_1</strain>
    </source>
</reference>
<dbReference type="KEGG" id="sulg:FJR48_06460"/>
<protein>
    <submittedName>
        <fullName evidence="2">Uncharacterized protein</fullName>
    </submittedName>
</protein>
<proteinExistence type="predicted"/>
<dbReference type="RefSeq" id="WP_152307329.1">
    <property type="nucleotide sequence ID" value="NZ_CP043617.1"/>
</dbReference>
<dbReference type="OrthoDB" id="5368645at2"/>
<evidence type="ECO:0000256" key="1">
    <source>
        <dbReference type="SAM" id="Phobius"/>
    </source>
</evidence>
<dbReference type="AlphaFoldDB" id="A0A5P8P0Y7"/>
<accession>A0A5P8P0Y7</accession>